<protein>
    <recommendedName>
        <fullName evidence="1">CHK kinase-like domain-containing protein</fullName>
    </recommendedName>
</protein>
<name>A0A2A4JF80_HELVI</name>
<sequence length="390" mass="45355">MEDIPEHFKELLHKIAKEQNFVEYELDIKAISSGGANYTSRLYAVSIAERARTLRLFAKVAAIGEKMRAQAPKVYETERYCYTQLVHIYERLQEEHRVPRDQRLAFCQFYGYNPELFQETIVLADLVAAGYEPYDRFRSIDWPYAESAVTELAKMHAASMAYAKYHPEDFAKILDKVRFDWAMDDPGMKTYMETIINTAISNVNEENKAKFEKYFAELDVEAFAVAFKSSRREVLGHGDYRPSNLMHKTLDNGKVDIKIVDLQTLQGGSPLTDLLYFIFTGSDEQFRARYFDRLVEHYYSQLSAAMRRFNLNPEEVFSKENFDHELKEKLPFGLTLSTFILPLVTVDVENAPKVDETLEFEDFGIQKTNDLYKERLNGVVNDYVKWGILK</sequence>
<proteinExistence type="predicted"/>
<evidence type="ECO:0000313" key="2">
    <source>
        <dbReference type="EMBL" id="PCG70469.1"/>
    </source>
</evidence>
<evidence type="ECO:0000259" key="1">
    <source>
        <dbReference type="SMART" id="SM00587"/>
    </source>
</evidence>
<dbReference type="InterPro" id="IPR015897">
    <property type="entry name" value="CHK_kinase-like"/>
</dbReference>
<feature type="domain" description="CHK kinase-like" evidence="1">
    <location>
        <begin position="121"/>
        <end position="308"/>
    </location>
</feature>
<comment type="caution">
    <text evidence="2">The sequence shown here is derived from an EMBL/GenBank/DDBJ whole genome shotgun (WGS) entry which is preliminary data.</text>
</comment>
<dbReference type="PANTHER" id="PTHR11012:SF54">
    <property type="entry name" value="CHK KINASE-LIKE DOMAIN-CONTAINING PROTEIN"/>
    <property type="match status" value="1"/>
</dbReference>
<dbReference type="InterPro" id="IPR004119">
    <property type="entry name" value="EcKL"/>
</dbReference>
<dbReference type="SMART" id="SM00587">
    <property type="entry name" value="CHK"/>
    <property type="match status" value="1"/>
</dbReference>
<dbReference type="Pfam" id="PF02958">
    <property type="entry name" value="EcKL"/>
    <property type="match status" value="1"/>
</dbReference>
<accession>A0A2A4JF80</accession>
<gene>
    <name evidence="2" type="ORF">B5V51_2923</name>
</gene>
<reference evidence="2" key="1">
    <citation type="submission" date="2017-09" db="EMBL/GenBank/DDBJ databases">
        <title>Contemporary evolution of a Lepidopteran species, Heliothis virescens, in response to modern agricultural practices.</title>
        <authorList>
            <person name="Fritz M.L."/>
            <person name="Deyonke A.M."/>
            <person name="Papanicolaou A."/>
            <person name="Micinski S."/>
            <person name="Westbrook J."/>
            <person name="Gould F."/>
        </authorList>
    </citation>
    <scope>NUCLEOTIDE SEQUENCE [LARGE SCALE GENOMIC DNA]</scope>
    <source>
        <strain evidence="2">HvINT-</strain>
        <tissue evidence="2">Whole body</tissue>
    </source>
</reference>
<dbReference type="PANTHER" id="PTHR11012">
    <property type="entry name" value="PROTEIN KINASE-LIKE DOMAIN-CONTAINING"/>
    <property type="match status" value="1"/>
</dbReference>
<dbReference type="Gene3D" id="3.90.1200.10">
    <property type="match status" value="1"/>
</dbReference>
<organism evidence="2">
    <name type="scientific">Heliothis virescens</name>
    <name type="common">Tobacco budworm moth</name>
    <dbReference type="NCBI Taxonomy" id="7102"/>
    <lineage>
        <taxon>Eukaryota</taxon>
        <taxon>Metazoa</taxon>
        <taxon>Ecdysozoa</taxon>
        <taxon>Arthropoda</taxon>
        <taxon>Hexapoda</taxon>
        <taxon>Insecta</taxon>
        <taxon>Pterygota</taxon>
        <taxon>Neoptera</taxon>
        <taxon>Endopterygota</taxon>
        <taxon>Lepidoptera</taxon>
        <taxon>Glossata</taxon>
        <taxon>Ditrysia</taxon>
        <taxon>Noctuoidea</taxon>
        <taxon>Noctuidae</taxon>
        <taxon>Heliothinae</taxon>
        <taxon>Heliothis</taxon>
    </lineage>
</organism>
<dbReference type="EMBL" id="NWSH01001667">
    <property type="protein sequence ID" value="PCG70469.1"/>
    <property type="molecule type" value="Genomic_DNA"/>
</dbReference>
<dbReference type="AlphaFoldDB" id="A0A2A4JF80"/>
<dbReference type="InterPro" id="IPR011009">
    <property type="entry name" value="Kinase-like_dom_sf"/>
</dbReference>
<dbReference type="STRING" id="7102.A0A2A4JF80"/>
<dbReference type="SUPFAM" id="SSF56112">
    <property type="entry name" value="Protein kinase-like (PK-like)"/>
    <property type="match status" value="1"/>
</dbReference>